<dbReference type="AlphaFoldDB" id="A0AAX1KHJ6"/>
<organism evidence="2 3">
    <name type="scientific">Flavonifractor plautii</name>
    <name type="common">Fusobacterium plautii</name>
    <dbReference type="NCBI Taxonomy" id="292800"/>
    <lineage>
        <taxon>Bacteria</taxon>
        <taxon>Bacillati</taxon>
        <taxon>Bacillota</taxon>
        <taxon>Clostridia</taxon>
        <taxon>Eubacteriales</taxon>
        <taxon>Oscillospiraceae</taxon>
        <taxon>Flavonifractor</taxon>
    </lineage>
</organism>
<dbReference type="InterPro" id="IPR014710">
    <property type="entry name" value="RmlC-like_jellyroll"/>
</dbReference>
<dbReference type="InterPro" id="IPR018490">
    <property type="entry name" value="cNMP-bd_dom_sf"/>
</dbReference>
<feature type="domain" description="Cyclic nucleotide-binding" evidence="1">
    <location>
        <begin position="13"/>
        <end position="133"/>
    </location>
</feature>
<evidence type="ECO:0000313" key="3">
    <source>
        <dbReference type="Proteomes" id="UP000595792"/>
    </source>
</evidence>
<evidence type="ECO:0000259" key="1">
    <source>
        <dbReference type="PROSITE" id="PS50042"/>
    </source>
</evidence>
<sequence>MIIQPSEYLKNCLKIRLDKDISVVIDNKASVVTYEKGYHPIQMGDEVSSFYFIIYGIVRGYYIDDQGKEATKCFSFENGFFGSECFRTNSCSSFYVECIEECKCIKLPYTVIRKIISMDKQVEQYVQNLYLEELGKLESRAKYLLLLSADERYISFCKEYPNLQRRIPLKFIASFIGIKAGSMSRIRKKLKNQI</sequence>
<proteinExistence type="predicted"/>
<dbReference type="SUPFAM" id="SSF51206">
    <property type="entry name" value="cAMP-binding domain-like"/>
    <property type="match status" value="1"/>
</dbReference>
<accession>A0AAX1KHJ6</accession>
<dbReference type="KEGG" id="fpla:A4U99_18595"/>
<dbReference type="Pfam" id="PF00027">
    <property type="entry name" value="cNMP_binding"/>
    <property type="match status" value="1"/>
</dbReference>
<dbReference type="InterPro" id="IPR000595">
    <property type="entry name" value="cNMP-bd_dom"/>
</dbReference>
<dbReference type="CDD" id="cd00038">
    <property type="entry name" value="CAP_ED"/>
    <property type="match status" value="1"/>
</dbReference>
<dbReference type="SMART" id="SM00100">
    <property type="entry name" value="cNMP"/>
    <property type="match status" value="1"/>
</dbReference>
<dbReference type="Gene3D" id="2.60.120.10">
    <property type="entry name" value="Jelly Rolls"/>
    <property type="match status" value="1"/>
</dbReference>
<dbReference type="RefSeq" id="WP_009901625.1">
    <property type="nucleotide sequence ID" value="NZ_CP015406.2"/>
</dbReference>
<dbReference type="Proteomes" id="UP000595792">
    <property type="component" value="Chromosome"/>
</dbReference>
<evidence type="ECO:0000313" key="2">
    <source>
        <dbReference type="EMBL" id="QQR05297.1"/>
    </source>
</evidence>
<name>A0AAX1KHJ6_FLAPL</name>
<dbReference type="PROSITE" id="PS50042">
    <property type="entry name" value="CNMP_BINDING_3"/>
    <property type="match status" value="1"/>
</dbReference>
<gene>
    <name evidence="2" type="ORF">I5Q84_15165</name>
</gene>
<protein>
    <submittedName>
        <fullName evidence="2">Crp/Fnr family transcriptional regulator</fullName>
    </submittedName>
</protein>
<reference evidence="2 3" key="1">
    <citation type="submission" date="2020-11" db="EMBL/GenBank/DDBJ databases">
        <title>Closed and high quality bacterial genomes of the OMM12 community.</title>
        <authorList>
            <person name="Marbouty M."/>
            <person name="Lamy-Besnier Q."/>
            <person name="Debarbieux L."/>
            <person name="Koszul R."/>
        </authorList>
    </citation>
    <scope>NUCLEOTIDE SEQUENCE [LARGE SCALE GENOMIC DNA]</scope>
    <source>
        <strain evidence="2 3">YL31</strain>
    </source>
</reference>
<dbReference type="EMBL" id="CP065315">
    <property type="protein sequence ID" value="QQR05297.1"/>
    <property type="molecule type" value="Genomic_DNA"/>
</dbReference>